<evidence type="ECO:0000256" key="2">
    <source>
        <dbReference type="SAM" id="MobiDB-lite"/>
    </source>
</evidence>
<dbReference type="PROSITE" id="PS50011">
    <property type="entry name" value="PROTEIN_KINASE_DOM"/>
    <property type="match status" value="1"/>
</dbReference>
<dbReference type="Proteomes" id="UP000654370">
    <property type="component" value="Unassembled WGS sequence"/>
</dbReference>
<dbReference type="OrthoDB" id="26681at2759"/>
<sequence>MEVMEEDIKLKSVSTSSFGSKNEPEIEDNAAYSGLDNKPESDRYYQSTSNLSEVFAIIESDTAYYFVATYRGTTLQDLITYSPATFSSNMKNSFVIYQLLRAIAGLHSRGFVHGALRASNIFIDENFWVQLSGIEFSINNRELMEASIHSNIPKHIQEESLVMRWVRGDISNYTYLMALNHLAGRREGDPNFHPVLPWVTDFSGDTPEDGLREFDKTKFRLNKGDEQLNFTFDGPIPHHVTDILSDITYYVYLARRTPIPVLCQFVRSKYESNEYPLSIQRLYQWTPDECIPEFYTDPTIFKSIHADMPDLQTPKWASTPEEFVKKHAELLESPYVSSQLHMWIDLTFGCNLTGEGAIEAKNVALPLLAGQESFMKHGIIQLFKDKHPQRGCNWHKSPQNIALDIPQIEDVPVHQSHTPQVQSPEPSTSQPNKPYTQSVTTTATSSSKHLMRDSPSPGSHLSRNRAASVNSMASSETHNTIKSLSIDVPPAALSLNSEPISLPNCDDDLFTDQLVHFEETYNFGVKYAAMNDIELVTNLYSPDPGFKYNIDAKTDFPVPQHPFAIAAAEDMRNLGLIMKAIYTAGSAKIVDLDGDFMESSLSGLFETGGGYMSYDIAPSGKISIPPTVNEVMSLLLQDSWSKRPTAKAILATSFSSMTIHHLHAALPFQQYIYEMYEYLAGFHLGESSRRLYLAEKWVDWICNLDDEVFDLILPTFVQLMGDPATRLGYQLSLCLISIIHHSDTLFQTTRPDIPTPLLEYDTLKDFIHHFGVSCFLQQLLPCYIESVSVTDDAPRNTKTDYDSDGFSAPSDLIAVVNKPLESSTDVAGKALVHICRLIGPVLTSKHVMRQLFKIIFRDYRPQLSVQSAVVTICAQFGETFTAVQYAYLVSIIDTYRKTTNKRNCRIVCSILSLIEQLIPNLSNQRLLTELKSGFISTLGRLIEPISPTEKISNATKTELRLKLTLSMRTIDFLLQVTNHITRAEWEELVGFSAWIAVTVV</sequence>
<dbReference type="GO" id="GO:0004672">
    <property type="term" value="F:protein kinase activity"/>
    <property type="evidence" value="ECO:0007669"/>
    <property type="project" value="InterPro"/>
</dbReference>
<protein>
    <recommendedName>
        <fullName evidence="7">BEACH domain-containing protein</fullName>
    </recommendedName>
</protein>
<comment type="caution">
    <text evidence="5">The sequence shown here is derived from an EMBL/GenBank/DDBJ whole genome shotgun (WGS) entry which is preliminary data.</text>
</comment>
<evidence type="ECO:0000256" key="1">
    <source>
        <dbReference type="ARBA" id="ARBA00022574"/>
    </source>
</evidence>
<dbReference type="InterPro" id="IPR016024">
    <property type="entry name" value="ARM-type_fold"/>
</dbReference>
<feature type="region of interest" description="Disordered" evidence="2">
    <location>
        <begin position="413"/>
        <end position="475"/>
    </location>
</feature>
<dbReference type="CDD" id="cd06071">
    <property type="entry name" value="Beach"/>
    <property type="match status" value="1"/>
</dbReference>
<dbReference type="AlphaFoldDB" id="A0A8H7PPW7"/>
<proteinExistence type="predicted"/>
<dbReference type="InterPro" id="IPR000409">
    <property type="entry name" value="BEACH_dom"/>
</dbReference>
<name>A0A8H7PPW7_MORIS</name>
<dbReference type="PANTHER" id="PTHR46866">
    <property type="entry name" value="GH12955P"/>
    <property type="match status" value="1"/>
</dbReference>
<evidence type="ECO:0000259" key="3">
    <source>
        <dbReference type="PROSITE" id="PS50011"/>
    </source>
</evidence>
<dbReference type="PANTHER" id="PTHR46866:SF1">
    <property type="entry name" value="GH12955P"/>
    <property type="match status" value="1"/>
</dbReference>
<evidence type="ECO:0000313" key="6">
    <source>
        <dbReference type="Proteomes" id="UP000654370"/>
    </source>
</evidence>
<dbReference type="Gene3D" id="1.10.510.10">
    <property type="entry name" value="Transferase(Phosphotransferase) domain 1"/>
    <property type="match status" value="1"/>
</dbReference>
<feature type="compositionally biased region" description="Polar residues" evidence="2">
    <location>
        <begin position="415"/>
        <end position="435"/>
    </location>
</feature>
<dbReference type="GO" id="GO:0005524">
    <property type="term" value="F:ATP binding"/>
    <property type="evidence" value="ECO:0007669"/>
    <property type="project" value="InterPro"/>
</dbReference>
<keyword evidence="1" id="KW-0853">WD repeat</keyword>
<dbReference type="SUPFAM" id="SSF48371">
    <property type="entry name" value="ARM repeat"/>
    <property type="match status" value="1"/>
</dbReference>
<dbReference type="Pfam" id="PF02138">
    <property type="entry name" value="Beach"/>
    <property type="match status" value="1"/>
</dbReference>
<evidence type="ECO:0000313" key="5">
    <source>
        <dbReference type="EMBL" id="KAG2178007.1"/>
    </source>
</evidence>
<feature type="domain" description="Protein kinase" evidence="3">
    <location>
        <begin position="1"/>
        <end position="266"/>
    </location>
</feature>
<keyword evidence="6" id="KW-1185">Reference proteome</keyword>
<evidence type="ECO:0000259" key="4">
    <source>
        <dbReference type="PROSITE" id="PS50197"/>
    </source>
</evidence>
<dbReference type="Gene3D" id="1.10.1540.10">
    <property type="entry name" value="BEACH domain"/>
    <property type="match status" value="1"/>
</dbReference>
<feature type="domain" description="BEACH" evidence="4">
    <location>
        <begin position="150"/>
        <end position="410"/>
    </location>
</feature>
<dbReference type="SUPFAM" id="SSF81837">
    <property type="entry name" value="BEACH domain"/>
    <property type="match status" value="1"/>
</dbReference>
<dbReference type="SUPFAM" id="SSF56112">
    <property type="entry name" value="Protein kinase-like (PK-like)"/>
    <property type="match status" value="1"/>
</dbReference>
<dbReference type="InterPro" id="IPR000719">
    <property type="entry name" value="Prot_kinase_dom"/>
</dbReference>
<accession>A0A8H7PPW7</accession>
<feature type="region of interest" description="Disordered" evidence="2">
    <location>
        <begin position="14"/>
        <end position="37"/>
    </location>
</feature>
<gene>
    <name evidence="5" type="ORF">INT43_003260</name>
</gene>
<reference evidence="5" key="1">
    <citation type="submission" date="2020-12" db="EMBL/GenBank/DDBJ databases">
        <title>Metabolic potential, ecology and presence of endohyphal bacteria is reflected in genomic diversity of Mucoromycotina.</title>
        <authorList>
            <person name="Muszewska A."/>
            <person name="Okrasinska A."/>
            <person name="Steczkiewicz K."/>
            <person name="Drgas O."/>
            <person name="Orlowska M."/>
            <person name="Perlinska-Lenart U."/>
            <person name="Aleksandrzak-Piekarczyk T."/>
            <person name="Szatraj K."/>
            <person name="Zielenkiewicz U."/>
            <person name="Pilsyk S."/>
            <person name="Malc E."/>
            <person name="Mieczkowski P."/>
            <person name="Kruszewska J.S."/>
            <person name="Biernat P."/>
            <person name="Pawlowska J."/>
        </authorList>
    </citation>
    <scope>NUCLEOTIDE SEQUENCE</scope>
    <source>
        <strain evidence="5">WA0000067209</strain>
    </source>
</reference>
<feature type="compositionally biased region" description="Polar residues" evidence="2">
    <location>
        <begin position="456"/>
        <end position="475"/>
    </location>
</feature>
<dbReference type="PROSITE" id="PS50197">
    <property type="entry name" value="BEACH"/>
    <property type="match status" value="1"/>
</dbReference>
<organism evidence="5 6">
    <name type="scientific">Mortierella isabellina</name>
    <name type="common">Filamentous fungus</name>
    <name type="synonym">Umbelopsis isabellina</name>
    <dbReference type="NCBI Taxonomy" id="91625"/>
    <lineage>
        <taxon>Eukaryota</taxon>
        <taxon>Fungi</taxon>
        <taxon>Fungi incertae sedis</taxon>
        <taxon>Mucoromycota</taxon>
        <taxon>Mucoromycotina</taxon>
        <taxon>Umbelopsidomycetes</taxon>
        <taxon>Umbelopsidales</taxon>
        <taxon>Umbelopsidaceae</taxon>
        <taxon>Umbelopsis</taxon>
    </lineage>
</organism>
<feature type="compositionally biased region" description="Low complexity" evidence="2">
    <location>
        <begin position="436"/>
        <end position="447"/>
    </location>
</feature>
<dbReference type="SMART" id="SM01026">
    <property type="entry name" value="Beach"/>
    <property type="match status" value="1"/>
</dbReference>
<evidence type="ECO:0008006" key="7">
    <source>
        <dbReference type="Google" id="ProtNLM"/>
    </source>
</evidence>
<dbReference type="InterPro" id="IPR036372">
    <property type="entry name" value="BEACH_dom_sf"/>
</dbReference>
<dbReference type="EMBL" id="JAEPQZ010000008">
    <property type="protein sequence ID" value="KAG2178007.1"/>
    <property type="molecule type" value="Genomic_DNA"/>
</dbReference>
<dbReference type="InterPro" id="IPR011009">
    <property type="entry name" value="Kinase-like_dom_sf"/>
</dbReference>